<evidence type="ECO:0000313" key="5">
    <source>
        <dbReference type="EMBL" id="MVU83092.1"/>
    </source>
</evidence>
<protein>
    <submittedName>
        <fullName evidence="5">Helix-turn-helix domain-containing protein</fullName>
    </submittedName>
</protein>
<keyword evidence="6" id="KW-1185">Reference proteome</keyword>
<organism evidence="5 6">
    <name type="scientific">Nocardia terrae</name>
    <dbReference type="NCBI Taxonomy" id="2675851"/>
    <lineage>
        <taxon>Bacteria</taxon>
        <taxon>Bacillati</taxon>
        <taxon>Actinomycetota</taxon>
        <taxon>Actinomycetes</taxon>
        <taxon>Mycobacteriales</taxon>
        <taxon>Nocardiaceae</taxon>
        <taxon>Nocardia</taxon>
    </lineage>
</organism>
<keyword evidence="1" id="KW-0805">Transcription regulation</keyword>
<dbReference type="AlphaFoldDB" id="A0A7K1V9D2"/>
<dbReference type="Pfam" id="PF12833">
    <property type="entry name" value="HTH_18"/>
    <property type="match status" value="1"/>
</dbReference>
<dbReference type="GO" id="GO:0043565">
    <property type="term" value="F:sequence-specific DNA binding"/>
    <property type="evidence" value="ECO:0007669"/>
    <property type="project" value="InterPro"/>
</dbReference>
<dbReference type="PANTHER" id="PTHR46796">
    <property type="entry name" value="HTH-TYPE TRANSCRIPTIONAL ACTIVATOR RHAS-RELATED"/>
    <property type="match status" value="1"/>
</dbReference>
<comment type="caution">
    <text evidence="5">The sequence shown here is derived from an EMBL/GenBank/DDBJ whole genome shotgun (WGS) entry which is preliminary data.</text>
</comment>
<evidence type="ECO:0000259" key="4">
    <source>
        <dbReference type="PROSITE" id="PS01124"/>
    </source>
</evidence>
<dbReference type="PANTHER" id="PTHR46796:SF15">
    <property type="entry name" value="BLL1074 PROTEIN"/>
    <property type="match status" value="1"/>
</dbReference>
<dbReference type="Proteomes" id="UP000466794">
    <property type="component" value="Unassembled WGS sequence"/>
</dbReference>
<accession>A0A7K1V9D2</accession>
<sequence>MSHMVDHHRVGFTCLWIDPYYWAIPQRPSMRGLGRRTVDRLLAAVDVADPDRLRGLLRGEFDPPAPVDPRLRLALESLETTTDLDELADLTGVSPRRLRQLSAAALGGPLTRLRGWYRLREAGLLLPFEPAAEVAVRTGFADQAHMIRTSVALCGRTPGSSPARRAPGRTLVGNR</sequence>
<evidence type="ECO:0000256" key="2">
    <source>
        <dbReference type="ARBA" id="ARBA00023125"/>
    </source>
</evidence>
<keyword evidence="3" id="KW-0804">Transcription</keyword>
<dbReference type="GO" id="GO:0003700">
    <property type="term" value="F:DNA-binding transcription factor activity"/>
    <property type="evidence" value="ECO:0007669"/>
    <property type="project" value="InterPro"/>
</dbReference>
<dbReference type="EMBL" id="WRPP01000012">
    <property type="protein sequence ID" value="MVU83092.1"/>
    <property type="molecule type" value="Genomic_DNA"/>
</dbReference>
<keyword evidence="2" id="KW-0238">DNA-binding</keyword>
<dbReference type="PROSITE" id="PS01124">
    <property type="entry name" value="HTH_ARAC_FAMILY_2"/>
    <property type="match status" value="1"/>
</dbReference>
<gene>
    <name evidence="5" type="ORF">GPX89_38370</name>
</gene>
<feature type="domain" description="HTH araC/xylS-type" evidence="4">
    <location>
        <begin position="68"/>
        <end position="164"/>
    </location>
</feature>
<proteinExistence type="predicted"/>
<reference evidence="5 6" key="1">
    <citation type="submission" date="2019-12" db="EMBL/GenBank/DDBJ databases">
        <title>Nocardia sp. nov. ET3-3 isolated from soil.</title>
        <authorList>
            <person name="Kanchanasin P."/>
            <person name="Tanasupawat S."/>
            <person name="Yuki M."/>
            <person name="Kudo T."/>
        </authorList>
    </citation>
    <scope>NUCLEOTIDE SEQUENCE [LARGE SCALE GENOMIC DNA]</scope>
    <source>
        <strain evidence="5 6">ET3-3</strain>
    </source>
</reference>
<evidence type="ECO:0000313" key="6">
    <source>
        <dbReference type="Proteomes" id="UP000466794"/>
    </source>
</evidence>
<dbReference type="InterPro" id="IPR050204">
    <property type="entry name" value="AraC_XylS_family_regulators"/>
</dbReference>
<dbReference type="InterPro" id="IPR018060">
    <property type="entry name" value="HTH_AraC"/>
</dbReference>
<dbReference type="Gene3D" id="1.10.10.60">
    <property type="entry name" value="Homeodomain-like"/>
    <property type="match status" value="1"/>
</dbReference>
<evidence type="ECO:0000256" key="3">
    <source>
        <dbReference type="ARBA" id="ARBA00023163"/>
    </source>
</evidence>
<name>A0A7K1V9D2_9NOCA</name>
<dbReference type="SMART" id="SM00342">
    <property type="entry name" value="HTH_ARAC"/>
    <property type="match status" value="1"/>
</dbReference>
<evidence type="ECO:0000256" key="1">
    <source>
        <dbReference type="ARBA" id="ARBA00023015"/>
    </source>
</evidence>